<feature type="transmembrane region" description="Helical" evidence="1">
    <location>
        <begin position="79"/>
        <end position="98"/>
    </location>
</feature>
<dbReference type="EMBL" id="FORU01000002">
    <property type="protein sequence ID" value="SFJ00703.1"/>
    <property type="molecule type" value="Genomic_DNA"/>
</dbReference>
<reference evidence="3" key="1">
    <citation type="submission" date="2016-10" db="EMBL/GenBank/DDBJ databases">
        <authorList>
            <person name="Varghese N."/>
            <person name="Submissions S."/>
        </authorList>
    </citation>
    <scope>NUCLEOTIDE SEQUENCE [LARGE SCALE GENOMIC DNA]</scope>
    <source>
        <strain evidence="3">DSM 26542</strain>
    </source>
</reference>
<organism evidence="2 3">
    <name type="scientific">Myroides guanonis</name>
    <dbReference type="NCBI Taxonomy" id="1150112"/>
    <lineage>
        <taxon>Bacteria</taxon>
        <taxon>Pseudomonadati</taxon>
        <taxon>Bacteroidota</taxon>
        <taxon>Flavobacteriia</taxon>
        <taxon>Flavobacteriales</taxon>
        <taxon>Flavobacteriaceae</taxon>
        <taxon>Myroides</taxon>
    </lineage>
</organism>
<gene>
    <name evidence="2" type="ORF">SAMN04487893_102280</name>
</gene>
<keyword evidence="3" id="KW-1185">Reference proteome</keyword>
<keyword evidence="1" id="KW-1133">Transmembrane helix</keyword>
<evidence type="ECO:0000313" key="3">
    <source>
        <dbReference type="Proteomes" id="UP000243887"/>
    </source>
</evidence>
<dbReference type="AlphaFoldDB" id="A0A1I3MUK4"/>
<keyword evidence="1" id="KW-0812">Transmembrane</keyword>
<evidence type="ECO:0000313" key="2">
    <source>
        <dbReference type="EMBL" id="SFJ00703.1"/>
    </source>
</evidence>
<feature type="transmembrane region" description="Helical" evidence="1">
    <location>
        <begin position="46"/>
        <end position="67"/>
    </location>
</feature>
<sequence length="156" mass="17737">MKNTALLILVQGILSLLCGILSSKMSFIGKMGIQVMYRDYLIFKSWWKTALVCFIIQLALILILSTLKAYAGLRTARVIAFSLLLAGIIGAYFTYIDFTTTSHKMMRAKFHIAGYLFWLAWFINCIYFVVSSKKNILLNTLQEETNSDSTQLNPDK</sequence>
<dbReference type="RefSeq" id="WP_177190151.1">
    <property type="nucleotide sequence ID" value="NZ_FORU01000002.1"/>
</dbReference>
<protein>
    <submittedName>
        <fullName evidence="2">Uncharacterized protein</fullName>
    </submittedName>
</protein>
<keyword evidence="1" id="KW-0472">Membrane</keyword>
<dbReference type="STRING" id="1150112.SAMN04487893_102280"/>
<feature type="transmembrane region" description="Helical" evidence="1">
    <location>
        <begin position="110"/>
        <end position="130"/>
    </location>
</feature>
<accession>A0A1I3MUK4</accession>
<name>A0A1I3MUK4_9FLAO</name>
<proteinExistence type="predicted"/>
<evidence type="ECO:0000256" key="1">
    <source>
        <dbReference type="SAM" id="Phobius"/>
    </source>
</evidence>
<dbReference type="Proteomes" id="UP000243887">
    <property type="component" value="Unassembled WGS sequence"/>
</dbReference>